<feature type="domain" description="AMP-dependent synthetase/ligase" evidence="1">
    <location>
        <begin position="28"/>
        <end position="75"/>
    </location>
</feature>
<dbReference type="Proteomes" id="UP000654304">
    <property type="component" value="Unassembled WGS sequence"/>
</dbReference>
<name>A0ABR7AA43_9BURK</name>
<reference evidence="2 4" key="1">
    <citation type="submission" date="2020-08" db="EMBL/GenBank/DDBJ databases">
        <title>Novel species isolated from subtropical streams in China.</title>
        <authorList>
            <person name="Lu H."/>
        </authorList>
    </citation>
    <scope>NUCLEOTIDE SEQUENCE [LARGE SCALE GENOMIC DNA]</scope>
    <source>
        <strain evidence="2 4">CY22W</strain>
    </source>
</reference>
<organism evidence="2 4">
    <name type="scientific">Undibacterium curvum</name>
    <dbReference type="NCBI Taxonomy" id="2762294"/>
    <lineage>
        <taxon>Bacteria</taxon>
        <taxon>Pseudomonadati</taxon>
        <taxon>Pseudomonadota</taxon>
        <taxon>Betaproteobacteria</taxon>
        <taxon>Burkholderiales</taxon>
        <taxon>Oxalobacteraceae</taxon>
        <taxon>Undibacterium</taxon>
    </lineage>
</organism>
<proteinExistence type="predicted"/>
<evidence type="ECO:0000259" key="1">
    <source>
        <dbReference type="Pfam" id="PF00501"/>
    </source>
</evidence>
<dbReference type="Gene3D" id="3.40.50.12780">
    <property type="entry name" value="N-terminal domain of ligase-like"/>
    <property type="match status" value="1"/>
</dbReference>
<feature type="non-terminal residue" evidence="2">
    <location>
        <position position="1"/>
    </location>
</feature>
<comment type="caution">
    <text evidence="2">The sequence shown here is derived from an EMBL/GenBank/DDBJ whole genome shotgun (WGS) entry which is preliminary data.</text>
</comment>
<keyword evidence="4" id="KW-1185">Reference proteome</keyword>
<evidence type="ECO:0000313" key="2">
    <source>
        <dbReference type="EMBL" id="MBC3933718.1"/>
    </source>
</evidence>
<dbReference type="InterPro" id="IPR000873">
    <property type="entry name" value="AMP-dep_synth/lig_dom"/>
</dbReference>
<dbReference type="InterPro" id="IPR020845">
    <property type="entry name" value="AMP-binding_CS"/>
</dbReference>
<dbReference type="RefSeq" id="WP_186905267.1">
    <property type="nucleotide sequence ID" value="NZ_JACOGD010000047.1"/>
</dbReference>
<evidence type="ECO:0000313" key="4">
    <source>
        <dbReference type="Proteomes" id="UP000654304"/>
    </source>
</evidence>
<dbReference type="PROSITE" id="PS00455">
    <property type="entry name" value="AMP_BINDING"/>
    <property type="match status" value="1"/>
</dbReference>
<feature type="non-terminal residue" evidence="2">
    <location>
        <position position="87"/>
    </location>
</feature>
<dbReference type="PANTHER" id="PTHR45527">
    <property type="entry name" value="NONRIBOSOMAL PEPTIDE SYNTHETASE"/>
    <property type="match status" value="1"/>
</dbReference>
<dbReference type="EMBL" id="JACOGD010000048">
    <property type="protein sequence ID" value="MBC3933719.1"/>
    <property type="molecule type" value="Genomic_DNA"/>
</dbReference>
<protein>
    <submittedName>
        <fullName evidence="2">AMP-binding protein</fullName>
    </submittedName>
</protein>
<dbReference type="InterPro" id="IPR042099">
    <property type="entry name" value="ANL_N_sf"/>
</dbReference>
<dbReference type="EMBL" id="JACOGD010000047">
    <property type="protein sequence ID" value="MBC3933718.1"/>
    <property type="molecule type" value="Genomic_DNA"/>
</dbReference>
<gene>
    <name evidence="2" type="ORF">H8K43_18800</name>
    <name evidence="3" type="ORF">H8K43_18805</name>
</gene>
<dbReference type="Pfam" id="PF00501">
    <property type="entry name" value="AMP-binding"/>
    <property type="match status" value="1"/>
</dbReference>
<accession>A0ABR7AA43</accession>
<dbReference type="SUPFAM" id="SSF56801">
    <property type="entry name" value="Acetyl-CoA synthetase-like"/>
    <property type="match status" value="1"/>
</dbReference>
<evidence type="ECO:0000313" key="3">
    <source>
        <dbReference type="EMBL" id="MBC3933719.1"/>
    </source>
</evidence>
<sequence>VIVAEGAELGALPCPSLSVSESDIAGHNDEQSEALPPVIGNGDSLAYLIYTSGSTGTPKAVGVSHSAALNLTYARKAGYDPLVPGDR</sequence>
<dbReference type="PANTHER" id="PTHR45527:SF1">
    <property type="entry name" value="FATTY ACID SYNTHASE"/>
    <property type="match status" value="1"/>
</dbReference>